<gene>
    <name evidence="3" type="primary">LOC111354517</name>
</gene>
<organism evidence="2 3">
    <name type="scientific">Spodoptera litura</name>
    <name type="common">Asian cotton leafworm</name>
    <dbReference type="NCBI Taxonomy" id="69820"/>
    <lineage>
        <taxon>Eukaryota</taxon>
        <taxon>Metazoa</taxon>
        <taxon>Ecdysozoa</taxon>
        <taxon>Arthropoda</taxon>
        <taxon>Hexapoda</taxon>
        <taxon>Insecta</taxon>
        <taxon>Pterygota</taxon>
        <taxon>Neoptera</taxon>
        <taxon>Endopterygota</taxon>
        <taxon>Lepidoptera</taxon>
        <taxon>Glossata</taxon>
        <taxon>Ditrysia</taxon>
        <taxon>Noctuoidea</taxon>
        <taxon>Noctuidae</taxon>
        <taxon>Amphipyrinae</taxon>
        <taxon>Spodoptera</taxon>
    </lineage>
</organism>
<dbReference type="RefSeq" id="XP_022823786.1">
    <property type="nucleotide sequence ID" value="XM_022968018.1"/>
</dbReference>
<feature type="region of interest" description="Disordered" evidence="1">
    <location>
        <begin position="102"/>
        <end position="165"/>
    </location>
</feature>
<evidence type="ECO:0000256" key="1">
    <source>
        <dbReference type="SAM" id="MobiDB-lite"/>
    </source>
</evidence>
<name>A0A9J7E456_SPOLT</name>
<evidence type="ECO:0000313" key="3">
    <source>
        <dbReference type="RefSeq" id="XP_022823786.1"/>
    </source>
</evidence>
<feature type="compositionally biased region" description="Basic and acidic residues" evidence="1">
    <location>
        <begin position="144"/>
        <end position="158"/>
    </location>
</feature>
<sequence>MERSVKMTNAKSYNYYVIKLDSPDKFKVKIKCVPKEWIREYLKDDYVIFRYPDFKDLYMEIDLNLIAQREPPKKHWPSLTGHILFKCATFHTAFDFMEEFEDTDDESNDECEQLKYDDDETEDNISIEKEEIENSQKATRKRGRREENDEQSSKENNKPKVRRLSNKLNKTIEEMDEQNILIVSNNQNPLKMTLSLTKNSKNKNSKTCHNELTRKENPRELLTPSDTATSEENANAAEDGNTELHQHSKLSEKVSRGKESVETAEEVAQAETETANKDSSVEQILNIKNGKQNYNVNDIKHVYNTIMESKIKLKNVYNEIRTNLRNAFTSVGLEVPEFCDHLIKPMLNTN</sequence>
<dbReference type="AlphaFoldDB" id="A0A9J7E456"/>
<feature type="region of interest" description="Disordered" evidence="1">
    <location>
        <begin position="196"/>
        <end position="280"/>
    </location>
</feature>
<reference evidence="3" key="1">
    <citation type="submission" date="2025-08" db="UniProtKB">
        <authorList>
            <consortium name="RefSeq"/>
        </authorList>
    </citation>
    <scope>IDENTIFICATION</scope>
    <source>
        <strain evidence="3">Ishihara</strain>
        <tissue evidence="3">Whole body</tissue>
    </source>
</reference>
<dbReference type="KEGG" id="sliu:111354517"/>
<dbReference type="Proteomes" id="UP000301870">
    <property type="component" value="Chromosome 18"/>
</dbReference>
<dbReference type="GeneID" id="111354517"/>
<feature type="compositionally biased region" description="Basic and acidic residues" evidence="1">
    <location>
        <begin position="208"/>
        <end position="219"/>
    </location>
</feature>
<feature type="compositionally biased region" description="Basic and acidic residues" evidence="1">
    <location>
        <begin position="242"/>
        <end position="261"/>
    </location>
</feature>
<keyword evidence="2" id="KW-1185">Reference proteome</keyword>
<evidence type="ECO:0000313" key="2">
    <source>
        <dbReference type="Proteomes" id="UP000301870"/>
    </source>
</evidence>
<proteinExistence type="predicted"/>
<accession>A0A9J7E456</accession>
<protein>
    <submittedName>
        <fullName evidence="3">FK506-binding protein 3-like</fullName>
    </submittedName>
</protein>
<feature type="compositionally biased region" description="Acidic residues" evidence="1">
    <location>
        <begin position="102"/>
        <end position="125"/>
    </location>
</feature>
<dbReference type="OrthoDB" id="10653166at2759"/>